<keyword evidence="3" id="KW-1185">Reference proteome</keyword>
<evidence type="ECO:0000256" key="1">
    <source>
        <dbReference type="SAM" id="MobiDB-lite"/>
    </source>
</evidence>
<accession>A0A9P6G724</accession>
<organism evidence="2 3">
    <name type="scientific">Paraphaeosphaeria minitans</name>
    <dbReference type="NCBI Taxonomy" id="565426"/>
    <lineage>
        <taxon>Eukaryota</taxon>
        <taxon>Fungi</taxon>
        <taxon>Dikarya</taxon>
        <taxon>Ascomycota</taxon>
        <taxon>Pezizomycotina</taxon>
        <taxon>Dothideomycetes</taxon>
        <taxon>Pleosporomycetidae</taxon>
        <taxon>Pleosporales</taxon>
        <taxon>Massarineae</taxon>
        <taxon>Didymosphaeriaceae</taxon>
        <taxon>Paraphaeosphaeria</taxon>
    </lineage>
</organism>
<evidence type="ECO:0000313" key="3">
    <source>
        <dbReference type="Proteomes" id="UP000756921"/>
    </source>
</evidence>
<dbReference type="OrthoDB" id="5412283at2759"/>
<sequence length="137" mass="15684">MVNLSRSEIIRSHPIGNRLDGFRSKYSSHWKDQEDSNDDREGLRQVLLALFPTLQSLDVVQALPSRRGNRDLLNDLAPLYLSIVFDSFDAVRLRPLLDAVLNNEFDELIWNTVYDAVSESTPPPRPISSFQQTSMRP</sequence>
<dbReference type="AlphaFoldDB" id="A0A9P6G724"/>
<feature type="region of interest" description="Disordered" evidence="1">
    <location>
        <begin position="118"/>
        <end position="137"/>
    </location>
</feature>
<feature type="compositionally biased region" description="Polar residues" evidence="1">
    <location>
        <begin position="128"/>
        <end position="137"/>
    </location>
</feature>
<dbReference type="Proteomes" id="UP000756921">
    <property type="component" value="Unassembled WGS sequence"/>
</dbReference>
<gene>
    <name evidence="2" type="ORF">PMIN01_11836</name>
</gene>
<evidence type="ECO:0000313" key="2">
    <source>
        <dbReference type="EMBL" id="KAF9729903.1"/>
    </source>
</evidence>
<dbReference type="EMBL" id="WJXW01000015">
    <property type="protein sequence ID" value="KAF9729903.1"/>
    <property type="molecule type" value="Genomic_DNA"/>
</dbReference>
<comment type="caution">
    <text evidence="2">The sequence shown here is derived from an EMBL/GenBank/DDBJ whole genome shotgun (WGS) entry which is preliminary data.</text>
</comment>
<reference evidence="2" key="1">
    <citation type="journal article" date="2020" name="Mol. Plant Microbe Interact.">
        <title>Genome Sequence of the Biocontrol Agent Coniothyrium minitans strain Conio (IMI 134523).</title>
        <authorList>
            <person name="Patel D."/>
            <person name="Shittu T.A."/>
            <person name="Baroncelli R."/>
            <person name="Muthumeenakshi S."/>
            <person name="Osborne T.H."/>
            <person name="Janganan T.K."/>
            <person name="Sreenivasaprasad S."/>
        </authorList>
    </citation>
    <scope>NUCLEOTIDE SEQUENCE</scope>
    <source>
        <strain evidence="2">Conio</strain>
    </source>
</reference>
<protein>
    <submittedName>
        <fullName evidence="2">Uncharacterized protein</fullName>
    </submittedName>
</protein>
<proteinExistence type="predicted"/>
<name>A0A9P6G724_9PLEO</name>